<feature type="compositionally biased region" description="Basic and acidic residues" evidence="1">
    <location>
        <begin position="81"/>
        <end position="92"/>
    </location>
</feature>
<dbReference type="KEGG" id="pca:Pcar_0958"/>
<feature type="region of interest" description="Disordered" evidence="1">
    <location>
        <begin position="81"/>
        <end position="108"/>
    </location>
</feature>
<dbReference type="RefSeq" id="WP_011340682.1">
    <property type="nucleotide sequence ID" value="NC_007498.2"/>
</dbReference>
<evidence type="ECO:0000256" key="1">
    <source>
        <dbReference type="SAM" id="MobiDB-lite"/>
    </source>
</evidence>
<proteinExistence type="predicted"/>
<dbReference type="Pfam" id="PF09485">
    <property type="entry name" value="CRISPR_Cse2"/>
    <property type="match status" value="1"/>
</dbReference>
<dbReference type="AlphaFoldDB" id="Q3A5Z6"/>
<organism evidence="2 3">
    <name type="scientific">Syntrophotalea carbinolica (strain DSM 2380 / NBRC 103641 / GraBd1)</name>
    <name type="common">Pelobacter carbinolicus</name>
    <dbReference type="NCBI Taxonomy" id="338963"/>
    <lineage>
        <taxon>Bacteria</taxon>
        <taxon>Pseudomonadati</taxon>
        <taxon>Thermodesulfobacteriota</taxon>
        <taxon>Desulfuromonadia</taxon>
        <taxon>Desulfuromonadales</taxon>
        <taxon>Syntrophotaleaceae</taxon>
        <taxon>Syntrophotalea</taxon>
    </lineage>
</organism>
<dbReference type="InterPro" id="IPR013382">
    <property type="entry name" value="CRISPR-assoc_prot_Cse2"/>
</dbReference>
<dbReference type="InterPro" id="IPR038287">
    <property type="entry name" value="Cse2_sf"/>
</dbReference>
<reference evidence="2 3" key="2">
    <citation type="journal article" date="2012" name="BMC Genomics">
        <title>The genome of Pelobacter carbinolicus reveals surprising metabolic capabilities and physiological features.</title>
        <authorList>
            <person name="Aklujkar M."/>
            <person name="Haveman S.A."/>
            <person name="Didonato R.Jr."/>
            <person name="Chertkov O."/>
            <person name="Han C.S."/>
            <person name="Land M.L."/>
            <person name="Brown P."/>
            <person name="Lovley D.R."/>
        </authorList>
    </citation>
    <scope>NUCLEOTIDE SEQUENCE [LARGE SCALE GENOMIC DNA]</scope>
    <source>
        <strain evidence="3">DSM 2380 / NBRC 103641 / GraBd1</strain>
    </source>
</reference>
<dbReference type="eggNOG" id="ENOG50318W0">
    <property type="taxonomic scope" value="Bacteria"/>
</dbReference>
<name>Q3A5Z6_SYNC1</name>
<sequence>MREQEFWSEEAKQKLRAWFCWLDDNRGDRARLRRAETPDDVVLTEPFFNFLRQMPESWARPWNLPIAAMVAAVLAHVKKDEDKDKKDKDKKSFAAQLASPKPGTDRPCMSEMRFQQLQKSRTPDEFFRRLIRAVKLADSHVNIISLADSIRRWMNEYRYGISLKPLDRLAVRWASDYYTSK</sequence>
<dbReference type="HOGENOM" id="CLU_104968_0_0_7"/>
<dbReference type="Gene3D" id="1.10.520.40">
    <property type="entry name" value="CRISPR-associated protein Cse2"/>
    <property type="match status" value="1"/>
</dbReference>
<accession>Q3A5Z6</accession>
<dbReference type="CDD" id="cd09731">
    <property type="entry name" value="Cse2_I-E"/>
    <property type="match status" value="1"/>
</dbReference>
<evidence type="ECO:0000313" key="2">
    <source>
        <dbReference type="EMBL" id="ABA88211.1"/>
    </source>
</evidence>
<dbReference type="NCBIfam" id="TIGR02548">
    <property type="entry name" value="casB_cse2"/>
    <property type="match status" value="1"/>
</dbReference>
<dbReference type="OrthoDB" id="5452240at2"/>
<keyword evidence="3" id="KW-1185">Reference proteome</keyword>
<gene>
    <name evidence="2" type="primary">cse2</name>
    <name evidence="2" type="ordered locus">Pcar_0958</name>
</gene>
<dbReference type="EMBL" id="CP000142">
    <property type="protein sequence ID" value="ABA88211.1"/>
    <property type="molecule type" value="Genomic_DNA"/>
</dbReference>
<protein>
    <submittedName>
        <fullName evidence="2">CRISPR processing complex protein CasB</fullName>
    </submittedName>
</protein>
<dbReference type="STRING" id="338963.Pcar_0958"/>
<dbReference type="Proteomes" id="UP000002534">
    <property type="component" value="Chromosome"/>
</dbReference>
<evidence type="ECO:0000313" key="3">
    <source>
        <dbReference type="Proteomes" id="UP000002534"/>
    </source>
</evidence>
<reference evidence="3" key="1">
    <citation type="submission" date="2005-10" db="EMBL/GenBank/DDBJ databases">
        <title>Complete sequence of Pelobacter carbinolicus DSM 2380.</title>
        <authorList>
            <person name="Copeland A."/>
            <person name="Lucas S."/>
            <person name="Lapidus A."/>
            <person name="Barry K."/>
            <person name="Detter J.C."/>
            <person name="Glavina T."/>
            <person name="Hammon N."/>
            <person name="Israni S."/>
            <person name="Pitluck S."/>
            <person name="Chertkov O."/>
            <person name="Schmutz J."/>
            <person name="Larimer F."/>
            <person name="Land M."/>
            <person name="Kyrpides N."/>
            <person name="Ivanova N."/>
            <person name="Richardson P."/>
        </authorList>
    </citation>
    <scope>NUCLEOTIDE SEQUENCE [LARGE SCALE GENOMIC DNA]</scope>
    <source>
        <strain evidence="3">DSM 2380 / NBRC 103641 / GraBd1</strain>
    </source>
</reference>